<keyword evidence="5" id="KW-0249">Electron transport</keyword>
<dbReference type="PROSITE" id="PS50857">
    <property type="entry name" value="COX2_CUA"/>
    <property type="match status" value="1"/>
</dbReference>
<evidence type="ECO:0000256" key="5">
    <source>
        <dbReference type="ARBA" id="ARBA00022982"/>
    </source>
</evidence>
<name>T0ZUA5_9ZZZZ</name>
<evidence type="ECO:0000256" key="8">
    <source>
        <dbReference type="SAM" id="Phobius"/>
    </source>
</evidence>
<protein>
    <submittedName>
        <fullName evidence="11">Cytochrome o ubiquinol oxidase subunit II</fullName>
    </submittedName>
</protein>
<reference evidence="11" key="2">
    <citation type="journal article" date="2014" name="ISME J.">
        <title>Microbial stratification in low pH oxic and suboxic macroscopic growths along an acid mine drainage.</title>
        <authorList>
            <person name="Mendez-Garcia C."/>
            <person name="Mesa V."/>
            <person name="Sprenger R.R."/>
            <person name="Richter M."/>
            <person name="Diez M.S."/>
            <person name="Solano J."/>
            <person name="Bargiela R."/>
            <person name="Golyshina O.V."/>
            <person name="Manteca A."/>
            <person name="Ramos J.L."/>
            <person name="Gallego J.R."/>
            <person name="Llorente I."/>
            <person name="Martins Dos Santos V.A."/>
            <person name="Jensen O.N."/>
            <person name="Pelaez A.I."/>
            <person name="Sanchez J."/>
            <person name="Ferrer M."/>
        </authorList>
    </citation>
    <scope>NUCLEOTIDE SEQUENCE</scope>
</reference>
<evidence type="ECO:0000256" key="6">
    <source>
        <dbReference type="ARBA" id="ARBA00022989"/>
    </source>
</evidence>
<keyword evidence="2" id="KW-0813">Transport</keyword>
<accession>T0ZUA5</accession>
<evidence type="ECO:0000256" key="1">
    <source>
        <dbReference type="ARBA" id="ARBA00004141"/>
    </source>
</evidence>
<gene>
    <name evidence="11" type="ORF">B1A_12920</name>
</gene>
<dbReference type="GO" id="GO:0004129">
    <property type="term" value="F:cytochrome-c oxidase activity"/>
    <property type="evidence" value="ECO:0007669"/>
    <property type="project" value="InterPro"/>
</dbReference>
<feature type="non-terminal residue" evidence="11">
    <location>
        <position position="1"/>
    </location>
</feature>
<feature type="domain" description="Cytochrome oxidase subunit II transmembrane region profile" evidence="10">
    <location>
        <begin position="1"/>
        <end position="37"/>
    </location>
</feature>
<sequence length="78" mass="8752">WCHSTKVELTMWGIPVVIVCVLAVIAWRSSHQLNPFRHIASPVKPVHIEAVAMDWKWLFIYPNHNVASVGEVAIPVGV</sequence>
<dbReference type="InterPro" id="IPR002429">
    <property type="entry name" value="CcO_II-like_C"/>
</dbReference>
<reference evidence="11" key="1">
    <citation type="submission" date="2013-08" db="EMBL/GenBank/DDBJ databases">
        <authorList>
            <person name="Mendez C."/>
            <person name="Richter M."/>
            <person name="Ferrer M."/>
            <person name="Sanchez J."/>
        </authorList>
    </citation>
    <scope>NUCLEOTIDE SEQUENCE</scope>
</reference>
<evidence type="ECO:0000256" key="2">
    <source>
        <dbReference type="ARBA" id="ARBA00022448"/>
    </source>
</evidence>
<dbReference type="GO" id="GO:0022900">
    <property type="term" value="P:electron transport chain"/>
    <property type="evidence" value="ECO:0007669"/>
    <property type="project" value="InterPro"/>
</dbReference>
<dbReference type="PROSITE" id="PS50999">
    <property type="entry name" value="COX2_TM"/>
    <property type="match status" value="1"/>
</dbReference>
<feature type="non-terminal residue" evidence="11">
    <location>
        <position position="78"/>
    </location>
</feature>
<dbReference type="GO" id="GO:0016020">
    <property type="term" value="C:membrane"/>
    <property type="evidence" value="ECO:0007669"/>
    <property type="project" value="UniProtKB-SubCell"/>
</dbReference>
<evidence type="ECO:0000259" key="10">
    <source>
        <dbReference type="PROSITE" id="PS50999"/>
    </source>
</evidence>
<comment type="subcellular location">
    <subcellularLocation>
        <location evidence="1">Membrane</location>
        <topology evidence="1">Multi-pass membrane protein</topology>
    </subcellularLocation>
</comment>
<keyword evidence="7 8" id="KW-0472">Membrane</keyword>
<evidence type="ECO:0000259" key="9">
    <source>
        <dbReference type="PROSITE" id="PS50857"/>
    </source>
</evidence>
<proteinExistence type="predicted"/>
<dbReference type="EMBL" id="AUZX01009430">
    <property type="protein sequence ID" value="EQD51871.1"/>
    <property type="molecule type" value="Genomic_DNA"/>
</dbReference>
<keyword evidence="4 8" id="KW-0812">Transmembrane</keyword>
<dbReference type="SUPFAM" id="SSF49503">
    <property type="entry name" value="Cupredoxins"/>
    <property type="match status" value="1"/>
</dbReference>
<dbReference type="SUPFAM" id="SSF81464">
    <property type="entry name" value="Cytochrome c oxidase subunit II-like, transmembrane region"/>
    <property type="match status" value="1"/>
</dbReference>
<comment type="caution">
    <text evidence="11">The sequence shown here is derived from an EMBL/GenBank/DDBJ whole genome shotgun (WGS) entry which is preliminary data.</text>
</comment>
<evidence type="ECO:0000313" key="11">
    <source>
        <dbReference type="EMBL" id="EQD51871.1"/>
    </source>
</evidence>
<dbReference type="Gene3D" id="1.10.287.90">
    <property type="match status" value="1"/>
</dbReference>
<dbReference type="AlphaFoldDB" id="T0ZUA5"/>
<dbReference type="InterPro" id="IPR008972">
    <property type="entry name" value="Cupredoxin"/>
</dbReference>
<evidence type="ECO:0000256" key="7">
    <source>
        <dbReference type="ARBA" id="ARBA00023136"/>
    </source>
</evidence>
<dbReference type="InterPro" id="IPR011759">
    <property type="entry name" value="Cyt_c_oxidase_su2_TM_dom"/>
</dbReference>
<feature type="domain" description="Cytochrome oxidase subunit II copper A binding" evidence="9">
    <location>
        <begin position="43"/>
        <end position="78"/>
    </location>
</feature>
<keyword evidence="3" id="KW-0679">Respiratory chain</keyword>
<keyword evidence="6 8" id="KW-1133">Transmembrane helix</keyword>
<organism evidence="11">
    <name type="scientific">mine drainage metagenome</name>
    <dbReference type="NCBI Taxonomy" id="410659"/>
    <lineage>
        <taxon>unclassified sequences</taxon>
        <taxon>metagenomes</taxon>
        <taxon>ecological metagenomes</taxon>
    </lineage>
</organism>
<dbReference type="Gene3D" id="2.60.40.420">
    <property type="entry name" value="Cupredoxins - blue copper proteins"/>
    <property type="match status" value="1"/>
</dbReference>
<evidence type="ECO:0000256" key="3">
    <source>
        <dbReference type="ARBA" id="ARBA00022660"/>
    </source>
</evidence>
<evidence type="ECO:0000256" key="4">
    <source>
        <dbReference type="ARBA" id="ARBA00022692"/>
    </source>
</evidence>
<feature type="transmembrane region" description="Helical" evidence="8">
    <location>
        <begin position="12"/>
        <end position="29"/>
    </location>
</feature>
<dbReference type="GO" id="GO:0005507">
    <property type="term" value="F:copper ion binding"/>
    <property type="evidence" value="ECO:0007669"/>
    <property type="project" value="InterPro"/>
</dbReference>
<dbReference type="InterPro" id="IPR036257">
    <property type="entry name" value="Cyt_c_oxidase_su2_TM_sf"/>
</dbReference>